<feature type="region of interest" description="Disordered" evidence="4">
    <location>
        <begin position="284"/>
        <end position="306"/>
    </location>
</feature>
<evidence type="ECO:0000256" key="3">
    <source>
        <dbReference type="ARBA" id="ARBA00022871"/>
    </source>
</evidence>
<evidence type="ECO:0000313" key="6">
    <source>
        <dbReference type="Ensembl" id="ENSSTUP00000027389.1"/>
    </source>
</evidence>
<dbReference type="InterPro" id="IPR035437">
    <property type="entry name" value="SNase_OB-fold_sf"/>
</dbReference>
<keyword evidence="7" id="KW-1185">Reference proteome</keyword>
<evidence type="ECO:0000256" key="2">
    <source>
        <dbReference type="ARBA" id="ARBA00022782"/>
    </source>
</evidence>
<dbReference type="GO" id="GO:0007283">
    <property type="term" value="P:spermatogenesis"/>
    <property type="evidence" value="ECO:0007669"/>
    <property type="project" value="UniProtKB-KW"/>
</dbReference>
<sequence>ISAKQGLTPDQLSQDYVNMLGHPVPLRTLGFRKVLDLIWEMPDVVYIDYLGDLVADDTTRGIVERVGVGFFSPCYQQHRPMVLPWLGHTPPALPAQLRRLLSQGAVGLSELETAFALRYDFHLGATNYGFYSTAEMLAAANDLVAVTQSQMGSLLSLGVEVAPLMRTGPKNNSSHRSRHSQRVPVVSPSLLSCIACFDWPVPLEEELRQRILENGLAGTVVAQNGEGISIHDLPAEYKGHERFTFHCPLFPFTYPEGPSEGGEALNPSSTGYYFSCRVSLGETGGERKARPTPTWRKTRSSTLPSTPFTSLRTLTPWGPRELVAMLVEHVESLSHFYIRFDESQEPRALENRMIKMRRKGEEATERYRDPAVLGMCAAWCPQGIWFYHVVVHRVLSHTQAEVFHVDISLKFLKSCCSELPAQAVPSSLAGIKPFALTHPLCVLSLLPGQPERTLVVELHSYHAGFLQLFLCNRHTQEDVYIHSALQGHGLSCLCGQFNPVSFYLGKGVFGEGIEIEDEDPTLEPCPDATTSTTPQRAIIQPQPKSSPSHAHAVQNNSPISQAHAHAHRQTD</sequence>
<evidence type="ECO:0000256" key="4">
    <source>
        <dbReference type="SAM" id="MobiDB-lite"/>
    </source>
</evidence>
<protein>
    <recommendedName>
        <fullName evidence="5">HTH OST-type domain-containing protein</fullName>
    </recommendedName>
</protein>
<name>A0A673XYS6_SALTR</name>
<keyword evidence="2" id="KW-0221">Differentiation</keyword>
<evidence type="ECO:0000256" key="1">
    <source>
        <dbReference type="ARBA" id="ARBA00022473"/>
    </source>
</evidence>
<accession>A0A673XYS6</accession>
<dbReference type="SUPFAM" id="SSF63748">
    <property type="entry name" value="Tudor/PWWP/MBT"/>
    <property type="match status" value="1"/>
</dbReference>
<dbReference type="PANTHER" id="PTHR22948">
    <property type="entry name" value="TUDOR DOMAIN CONTAINING PROTEIN"/>
    <property type="match status" value="1"/>
</dbReference>
<dbReference type="Gene3D" id="3.30.420.610">
    <property type="entry name" value="LOTUS domain-like"/>
    <property type="match status" value="2"/>
</dbReference>
<dbReference type="Gene3D" id="2.30.30.140">
    <property type="match status" value="1"/>
</dbReference>
<proteinExistence type="predicted"/>
<dbReference type="Pfam" id="PF12872">
    <property type="entry name" value="OST-HTH"/>
    <property type="match status" value="2"/>
</dbReference>
<organism evidence="6 7">
    <name type="scientific">Salmo trutta</name>
    <name type="common">Brown trout</name>
    <dbReference type="NCBI Taxonomy" id="8032"/>
    <lineage>
        <taxon>Eukaryota</taxon>
        <taxon>Metazoa</taxon>
        <taxon>Chordata</taxon>
        <taxon>Craniata</taxon>
        <taxon>Vertebrata</taxon>
        <taxon>Euteleostomi</taxon>
        <taxon>Actinopterygii</taxon>
        <taxon>Neopterygii</taxon>
        <taxon>Teleostei</taxon>
        <taxon>Protacanthopterygii</taxon>
        <taxon>Salmoniformes</taxon>
        <taxon>Salmonidae</taxon>
        <taxon>Salmoninae</taxon>
        <taxon>Salmo</taxon>
    </lineage>
</organism>
<evidence type="ECO:0000313" key="7">
    <source>
        <dbReference type="Proteomes" id="UP000472277"/>
    </source>
</evidence>
<dbReference type="PROSITE" id="PS51644">
    <property type="entry name" value="HTH_OST"/>
    <property type="match status" value="1"/>
</dbReference>
<dbReference type="InterPro" id="IPR050621">
    <property type="entry name" value="Tudor_domain_containing"/>
</dbReference>
<keyword evidence="3" id="KW-0744">Spermatogenesis</keyword>
<reference evidence="6" key="1">
    <citation type="submission" date="2025-08" db="UniProtKB">
        <authorList>
            <consortium name="Ensembl"/>
        </authorList>
    </citation>
    <scope>IDENTIFICATION</scope>
</reference>
<dbReference type="InParanoid" id="A0A673XYS6"/>
<feature type="compositionally biased region" description="Polar residues" evidence="4">
    <location>
        <begin position="542"/>
        <end position="560"/>
    </location>
</feature>
<dbReference type="InterPro" id="IPR041966">
    <property type="entry name" value="LOTUS-like"/>
</dbReference>
<feature type="region of interest" description="Disordered" evidence="4">
    <location>
        <begin position="517"/>
        <end position="571"/>
    </location>
</feature>
<dbReference type="Ensembl" id="ENSSTUT00000028675.1">
    <property type="protein sequence ID" value="ENSSTUP00000027389.1"/>
    <property type="gene ID" value="ENSSTUG00000011866.1"/>
</dbReference>
<keyword evidence="1" id="KW-0217">Developmental protein</keyword>
<reference evidence="6" key="2">
    <citation type="submission" date="2025-09" db="UniProtKB">
        <authorList>
            <consortium name="Ensembl"/>
        </authorList>
    </citation>
    <scope>IDENTIFICATION</scope>
</reference>
<evidence type="ECO:0000259" key="5">
    <source>
        <dbReference type="PROSITE" id="PS51644"/>
    </source>
</evidence>
<dbReference type="InterPro" id="IPR025605">
    <property type="entry name" value="OST-HTH/LOTUS_dom"/>
</dbReference>
<dbReference type="AlphaFoldDB" id="A0A673XYS6"/>
<dbReference type="Proteomes" id="UP000472277">
    <property type="component" value="Chromosome 22"/>
</dbReference>
<dbReference type="OMA" id="GHERFTF"/>
<dbReference type="GO" id="GO:0030154">
    <property type="term" value="P:cell differentiation"/>
    <property type="evidence" value="ECO:0007669"/>
    <property type="project" value="UniProtKB-KW"/>
</dbReference>
<dbReference type="PANTHER" id="PTHR22948:SF19">
    <property type="entry name" value="TUDOR DOMAIN-CONTAINING PROTEIN 5"/>
    <property type="match status" value="1"/>
</dbReference>
<feature type="domain" description="HTH OST-type" evidence="5">
    <location>
        <begin position="1"/>
        <end position="64"/>
    </location>
</feature>
<dbReference type="Gene3D" id="2.40.50.90">
    <property type="match status" value="1"/>
</dbReference>